<comment type="caution">
    <text evidence="3">The sequence shown here is derived from an EMBL/GenBank/DDBJ whole genome shotgun (WGS) entry which is preliminary data.</text>
</comment>
<dbReference type="PROSITE" id="PS50801">
    <property type="entry name" value="STAS"/>
    <property type="match status" value="1"/>
</dbReference>
<dbReference type="InterPro" id="IPR002645">
    <property type="entry name" value="STAS_dom"/>
</dbReference>
<dbReference type="EMBL" id="RSFW01000003">
    <property type="protein sequence ID" value="RSD28956.1"/>
    <property type="molecule type" value="Genomic_DNA"/>
</dbReference>
<accession>A0A3R9KYG8</accession>
<gene>
    <name evidence="3" type="ORF">EJA10_02260</name>
</gene>
<dbReference type="OrthoDB" id="9800154at2"/>
<name>A0A3R9KYG8_9BACI</name>
<evidence type="ECO:0000256" key="1">
    <source>
        <dbReference type="ARBA" id="ARBA00022553"/>
    </source>
</evidence>
<dbReference type="PANTHER" id="PTHR33745:SF3">
    <property type="entry name" value="RSBT CO-ANTAGONIST PROTEIN RSBRC"/>
    <property type="match status" value="1"/>
</dbReference>
<reference evidence="4" key="1">
    <citation type="submission" date="2018-12" db="EMBL/GenBank/DDBJ databases">
        <title>Bacillus chawlae sp. nov., Bacillus glennii sp. nov., and Bacillus saganii sp. nov. Isolated from the Vehicle Assembly Building at Kennedy Space Center where the Viking Spacecraft were Assembled.</title>
        <authorList>
            <person name="Seuylemezian A."/>
            <person name="Vaishampayan P."/>
        </authorList>
    </citation>
    <scope>NUCLEOTIDE SEQUENCE [LARGE SCALE GENOMIC DNA]</scope>
    <source>
        <strain evidence="4">DSM 13966</strain>
    </source>
</reference>
<protein>
    <submittedName>
        <fullName evidence="3">STAS domain-containing protein</fullName>
    </submittedName>
</protein>
<dbReference type="CDD" id="cd07041">
    <property type="entry name" value="STAS_RsbR_RsbS_like"/>
    <property type="match status" value="1"/>
</dbReference>
<evidence type="ECO:0000313" key="3">
    <source>
        <dbReference type="EMBL" id="RSD28956.1"/>
    </source>
</evidence>
<dbReference type="Pfam" id="PF01740">
    <property type="entry name" value="STAS"/>
    <property type="match status" value="1"/>
</dbReference>
<dbReference type="InterPro" id="IPR036513">
    <property type="entry name" value="STAS_dom_sf"/>
</dbReference>
<evidence type="ECO:0000313" key="4">
    <source>
        <dbReference type="Proteomes" id="UP000279911"/>
    </source>
</evidence>
<organism evidence="3 4">
    <name type="scientific">Mesobacillus subterraneus</name>
    <dbReference type="NCBI Taxonomy" id="285983"/>
    <lineage>
        <taxon>Bacteria</taxon>
        <taxon>Bacillati</taxon>
        <taxon>Bacillota</taxon>
        <taxon>Bacilli</taxon>
        <taxon>Bacillales</taxon>
        <taxon>Bacillaceae</taxon>
        <taxon>Mesobacillus</taxon>
    </lineage>
</organism>
<dbReference type="InterPro" id="IPR051932">
    <property type="entry name" value="Bact_StressResp_Reg"/>
</dbReference>
<keyword evidence="1" id="KW-0597">Phosphoprotein</keyword>
<evidence type="ECO:0000259" key="2">
    <source>
        <dbReference type="PROSITE" id="PS50801"/>
    </source>
</evidence>
<dbReference type="PANTHER" id="PTHR33745">
    <property type="entry name" value="RSBT ANTAGONIST PROTEIN RSBS-RELATED"/>
    <property type="match status" value="1"/>
</dbReference>
<dbReference type="Gene3D" id="3.30.750.24">
    <property type="entry name" value="STAS domain"/>
    <property type="match status" value="1"/>
</dbReference>
<dbReference type="Proteomes" id="UP000279911">
    <property type="component" value="Unassembled WGS sequence"/>
</dbReference>
<feature type="domain" description="STAS" evidence="2">
    <location>
        <begin position="164"/>
        <end position="275"/>
    </location>
</feature>
<sequence>MTNKVEFEFIGMEIFGNRHVLAKLFTDNDQRNTTEQLEKFNIPESEYKKYTTEIIGLFGEALYKNQEEVYESVRQWAKNAANLTIKHGVTLTQSLRVISLFRLIIWELFTEELEQNRIECNTLVQITERYDKLIDSVFRIIGEVHENNNLMRVKSFSAELEILSVPVVPITQGVAVLPLIGTIDLERSKMIMQVSLNESIRLKLQHFILDFSKVTVIDNVVANSLFQIIKTLKLIGVDTIITGIRPAIAETITRIGFDFNITKFYSSLERALSDLGFKQVAAI</sequence>
<dbReference type="SUPFAM" id="SSF52091">
    <property type="entry name" value="SpoIIaa-like"/>
    <property type="match status" value="1"/>
</dbReference>
<proteinExistence type="predicted"/>
<dbReference type="AlphaFoldDB" id="A0A3R9KYG8"/>
<dbReference type="RefSeq" id="WP_125478389.1">
    <property type="nucleotide sequence ID" value="NZ_RSFW01000003.1"/>
</dbReference>